<proteinExistence type="predicted"/>
<dbReference type="STRING" id="36646.A0A1V6UNX4"/>
<comment type="caution">
    <text evidence="2">The sequence shown here is derived from an EMBL/GenBank/DDBJ whole genome shotgun (WGS) entry which is preliminary data.</text>
</comment>
<feature type="region of interest" description="Disordered" evidence="1">
    <location>
        <begin position="231"/>
        <end position="279"/>
    </location>
</feature>
<organism evidence="2 3">
    <name type="scientific">Penicillium coprophilum</name>
    <dbReference type="NCBI Taxonomy" id="36646"/>
    <lineage>
        <taxon>Eukaryota</taxon>
        <taxon>Fungi</taxon>
        <taxon>Dikarya</taxon>
        <taxon>Ascomycota</taxon>
        <taxon>Pezizomycotina</taxon>
        <taxon>Eurotiomycetes</taxon>
        <taxon>Eurotiomycetidae</taxon>
        <taxon>Eurotiales</taxon>
        <taxon>Aspergillaceae</taxon>
        <taxon>Penicillium</taxon>
    </lineage>
</organism>
<evidence type="ECO:0000313" key="3">
    <source>
        <dbReference type="Proteomes" id="UP000191500"/>
    </source>
</evidence>
<gene>
    <name evidence="2" type="ORF">PENCOP_c006G08501</name>
</gene>
<feature type="region of interest" description="Disordered" evidence="1">
    <location>
        <begin position="1"/>
        <end position="30"/>
    </location>
</feature>
<dbReference type="AlphaFoldDB" id="A0A1V6UNX4"/>
<name>A0A1V6UNX4_9EURO</name>
<protein>
    <submittedName>
        <fullName evidence="2">Uncharacterized protein</fullName>
    </submittedName>
</protein>
<dbReference type="EMBL" id="MDDG01000006">
    <property type="protein sequence ID" value="OQE40130.1"/>
    <property type="molecule type" value="Genomic_DNA"/>
</dbReference>
<evidence type="ECO:0000256" key="1">
    <source>
        <dbReference type="SAM" id="MobiDB-lite"/>
    </source>
</evidence>
<reference evidence="3" key="1">
    <citation type="journal article" date="2017" name="Nat. Microbiol.">
        <title>Global analysis of biosynthetic gene clusters reveals vast potential of secondary metabolite production in Penicillium species.</title>
        <authorList>
            <person name="Nielsen J.C."/>
            <person name="Grijseels S."/>
            <person name="Prigent S."/>
            <person name="Ji B."/>
            <person name="Dainat J."/>
            <person name="Nielsen K.F."/>
            <person name="Frisvad J.C."/>
            <person name="Workman M."/>
            <person name="Nielsen J."/>
        </authorList>
    </citation>
    <scope>NUCLEOTIDE SEQUENCE [LARGE SCALE GENOMIC DNA]</scope>
    <source>
        <strain evidence="3">IBT 31321</strain>
    </source>
</reference>
<sequence length="279" mass="32006">MSFFTNTPRRGRRDADSELYPRPRTQATDLPKESPVTLLNIMKLNSGSSLTVWGNEILHVLRPLKLDALVASDLPRPHPEDADYSKWKFWTLVIAEWLFNQVDTSLQYKVKAHSNELAFADEIFNAIKLLSLYSQSTFLASELKRWEDLNRDDFFTSADFILAYQNQYNRLKTENHAPSCDFALGRLLQGLHGEVMKVPFIQEEVKDLGRPVDYQLFTYYCKVLIDESRKPNVSAGPSASEDASVGVYGEFRTRSPSRGRDISYRGWRKSTKGRGPAWE</sequence>
<keyword evidence="3" id="KW-1185">Reference proteome</keyword>
<dbReference type="Proteomes" id="UP000191500">
    <property type="component" value="Unassembled WGS sequence"/>
</dbReference>
<evidence type="ECO:0000313" key="2">
    <source>
        <dbReference type="EMBL" id="OQE40130.1"/>
    </source>
</evidence>
<accession>A0A1V6UNX4</accession>